<name>A0A1T5EBC0_9SPHI</name>
<dbReference type="EMBL" id="FUYS01000009">
    <property type="protein sequence ID" value="SKB81312.1"/>
    <property type="molecule type" value="Genomic_DNA"/>
</dbReference>
<accession>A0A1T5EBC0</accession>
<dbReference type="STRING" id="623280.SAMN05660226_03234"/>
<keyword evidence="2" id="KW-1185">Reference proteome</keyword>
<dbReference type="Proteomes" id="UP000190541">
    <property type="component" value="Unassembled WGS sequence"/>
</dbReference>
<evidence type="ECO:0000313" key="1">
    <source>
        <dbReference type="EMBL" id="SKB81312.1"/>
    </source>
</evidence>
<reference evidence="1 2" key="1">
    <citation type="submission" date="2017-02" db="EMBL/GenBank/DDBJ databases">
        <authorList>
            <person name="Peterson S.W."/>
        </authorList>
    </citation>
    <scope>NUCLEOTIDE SEQUENCE [LARGE SCALE GENOMIC DNA]</scope>
    <source>
        <strain evidence="1 2">DSM 22899</strain>
    </source>
</reference>
<proteinExistence type="predicted"/>
<gene>
    <name evidence="1" type="ORF">SAMN05660226_03234</name>
</gene>
<protein>
    <submittedName>
        <fullName evidence="1">Uncharacterized protein</fullName>
    </submittedName>
</protein>
<dbReference type="RefSeq" id="WP_079717889.1">
    <property type="nucleotide sequence ID" value="NZ_FUYS01000009.1"/>
</dbReference>
<organism evidence="1 2">
    <name type="scientific">Parapedobacter luteus</name>
    <dbReference type="NCBI Taxonomy" id="623280"/>
    <lineage>
        <taxon>Bacteria</taxon>
        <taxon>Pseudomonadati</taxon>
        <taxon>Bacteroidota</taxon>
        <taxon>Sphingobacteriia</taxon>
        <taxon>Sphingobacteriales</taxon>
        <taxon>Sphingobacteriaceae</taxon>
        <taxon>Parapedobacter</taxon>
    </lineage>
</organism>
<evidence type="ECO:0000313" key="2">
    <source>
        <dbReference type="Proteomes" id="UP000190541"/>
    </source>
</evidence>
<dbReference type="AlphaFoldDB" id="A0A1T5EBC0"/>
<dbReference type="OrthoDB" id="763804at2"/>
<sequence>MKIMTNLEKITITHEFQQVCDIFKLSPEQVVQDFIDNVSIADYLCDPYSLNRWANTFVFEYVIAQVESEEIMVKYGKFAEKLVNAALANPKDAKDLAQKMVDEWHQAVLEDRIKEVMEEKDQSNDKQH</sequence>